<comment type="caution">
    <text evidence="1">The sequence shown here is derived from an EMBL/GenBank/DDBJ whole genome shotgun (WGS) entry which is preliminary data.</text>
</comment>
<evidence type="ECO:0000313" key="1">
    <source>
        <dbReference type="EMBL" id="OLF07132.1"/>
    </source>
</evidence>
<dbReference type="EMBL" id="MSIF01000017">
    <property type="protein sequence ID" value="OLF07132.1"/>
    <property type="molecule type" value="Genomic_DNA"/>
</dbReference>
<organism evidence="1 2">
    <name type="scientific">Actinophytocola xinjiangensis</name>
    <dbReference type="NCBI Taxonomy" id="485602"/>
    <lineage>
        <taxon>Bacteria</taxon>
        <taxon>Bacillati</taxon>
        <taxon>Actinomycetota</taxon>
        <taxon>Actinomycetes</taxon>
        <taxon>Pseudonocardiales</taxon>
        <taxon>Pseudonocardiaceae</taxon>
    </lineage>
</organism>
<reference evidence="1 2" key="1">
    <citation type="submission" date="2016-12" db="EMBL/GenBank/DDBJ databases">
        <title>The draft genome sequence of Actinophytocola xinjiangensis.</title>
        <authorList>
            <person name="Wang W."/>
            <person name="Yuan L."/>
        </authorList>
    </citation>
    <scope>NUCLEOTIDE SEQUENCE [LARGE SCALE GENOMIC DNA]</scope>
    <source>
        <strain evidence="1 2">CGMCC 4.4663</strain>
    </source>
</reference>
<proteinExistence type="predicted"/>
<evidence type="ECO:0000313" key="2">
    <source>
        <dbReference type="Proteomes" id="UP000185696"/>
    </source>
</evidence>
<dbReference type="Proteomes" id="UP000185696">
    <property type="component" value="Unassembled WGS sequence"/>
</dbReference>
<accession>A0A7Z0WHX4</accession>
<dbReference type="RefSeq" id="WP_075136075.1">
    <property type="nucleotide sequence ID" value="NZ_MSIF01000017.1"/>
</dbReference>
<dbReference type="AlphaFoldDB" id="A0A7Z0WHX4"/>
<name>A0A7Z0WHX4_9PSEU</name>
<keyword evidence="2" id="KW-1185">Reference proteome</keyword>
<gene>
    <name evidence="1" type="ORF">BLA60_28380</name>
</gene>
<protein>
    <submittedName>
        <fullName evidence="1">Uncharacterized protein</fullName>
    </submittedName>
</protein>
<sequence length="74" mass="7743">MTAASDHLSGVAVDSMDKEIRYTVTISNGRAEIIFARAGSTTGIPSLRLSVDETACAALANTVLATVRHLQAKP</sequence>